<evidence type="ECO:0000259" key="5">
    <source>
        <dbReference type="PROSITE" id="PS51352"/>
    </source>
</evidence>
<evidence type="ECO:0000256" key="3">
    <source>
        <dbReference type="PIRSR" id="PIRSR603782-1"/>
    </source>
</evidence>
<evidence type="ECO:0000256" key="2">
    <source>
        <dbReference type="ARBA" id="ARBA00023008"/>
    </source>
</evidence>
<gene>
    <name evidence="6" type="ORF">N790_10045</name>
</gene>
<organism evidence="6 7">
    <name type="scientific">Arenimonas malthae CC-JY-1</name>
    <dbReference type="NCBI Taxonomy" id="1384054"/>
    <lineage>
        <taxon>Bacteria</taxon>
        <taxon>Pseudomonadati</taxon>
        <taxon>Pseudomonadota</taxon>
        <taxon>Gammaproteobacteria</taxon>
        <taxon>Lysobacterales</taxon>
        <taxon>Lysobacteraceae</taxon>
        <taxon>Arenimonas</taxon>
    </lineage>
</organism>
<keyword evidence="4" id="KW-1015">Disulfide bond</keyword>
<keyword evidence="3" id="KW-0479">Metal-binding</keyword>
<feature type="domain" description="Thioredoxin" evidence="5">
    <location>
        <begin position="40"/>
        <end position="205"/>
    </location>
</feature>
<name>A0A091B1F9_9GAMM</name>
<feature type="binding site" evidence="3">
    <location>
        <position position="86"/>
    </location>
    <ligand>
        <name>Cu cation</name>
        <dbReference type="ChEBI" id="CHEBI:23378"/>
    </ligand>
</feature>
<evidence type="ECO:0000313" key="7">
    <source>
        <dbReference type="Proteomes" id="UP000029392"/>
    </source>
</evidence>
<dbReference type="eggNOG" id="COG1999">
    <property type="taxonomic scope" value="Bacteria"/>
</dbReference>
<dbReference type="RefSeq" id="WP_052385901.1">
    <property type="nucleotide sequence ID" value="NZ_AVCH01000183.1"/>
</dbReference>
<dbReference type="GO" id="GO:0046872">
    <property type="term" value="F:metal ion binding"/>
    <property type="evidence" value="ECO:0007669"/>
    <property type="project" value="UniProtKB-KW"/>
</dbReference>
<dbReference type="Proteomes" id="UP000029392">
    <property type="component" value="Unassembled WGS sequence"/>
</dbReference>
<dbReference type="Gene3D" id="3.40.30.10">
    <property type="entry name" value="Glutaredoxin"/>
    <property type="match status" value="1"/>
</dbReference>
<reference evidence="6 7" key="1">
    <citation type="submission" date="2013-09" db="EMBL/GenBank/DDBJ databases">
        <title>Genome sequencing of Arenimonas malthae.</title>
        <authorList>
            <person name="Chen F."/>
            <person name="Wang G."/>
        </authorList>
    </citation>
    <scope>NUCLEOTIDE SEQUENCE [LARGE SCALE GENOMIC DNA]</scope>
    <source>
        <strain evidence="6 7">CC-JY-1</strain>
    </source>
</reference>
<evidence type="ECO:0000313" key="6">
    <source>
        <dbReference type="EMBL" id="KFN45392.1"/>
    </source>
</evidence>
<comment type="similarity">
    <text evidence="1">Belongs to the SCO1/2 family.</text>
</comment>
<dbReference type="AlphaFoldDB" id="A0A091B1F9"/>
<keyword evidence="7" id="KW-1185">Reference proteome</keyword>
<sequence length="205" mass="22096">MNPAGPGRTLAALAVIAVAALAAFWTATSGFRVLTSESARRLSVSRQPLALPSARLADGRELTAAIRDDGRVVLVDFIYTQCESLCTALGTDYQQLQREIQRRGLGDRVRLLSLSFDPDRDDAATLARHQARLRADPALWQASTVPDVAQRARLLAAFGIVVVPDGRGDFVHNAAIHVVDAQGRLRGIHDLGRWPSALADALEAN</sequence>
<dbReference type="SUPFAM" id="SSF52833">
    <property type="entry name" value="Thioredoxin-like"/>
    <property type="match status" value="1"/>
</dbReference>
<dbReference type="Pfam" id="PF02630">
    <property type="entry name" value="SCO1-SenC"/>
    <property type="match status" value="1"/>
</dbReference>
<proteinExistence type="inferred from homology"/>
<protein>
    <recommendedName>
        <fullName evidence="5">Thioredoxin domain-containing protein</fullName>
    </recommendedName>
</protein>
<dbReference type="EMBL" id="AVCH01000183">
    <property type="protein sequence ID" value="KFN45392.1"/>
    <property type="molecule type" value="Genomic_DNA"/>
</dbReference>
<dbReference type="InterPro" id="IPR036249">
    <property type="entry name" value="Thioredoxin-like_sf"/>
</dbReference>
<keyword evidence="2 3" id="KW-0186">Copper</keyword>
<feature type="binding site" evidence="3">
    <location>
        <position position="82"/>
    </location>
    <ligand>
        <name>Cu cation</name>
        <dbReference type="ChEBI" id="CHEBI:23378"/>
    </ligand>
</feature>
<dbReference type="CDD" id="cd02968">
    <property type="entry name" value="SCO"/>
    <property type="match status" value="1"/>
</dbReference>
<dbReference type="InterPro" id="IPR013766">
    <property type="entry name" value="Thioredoxin_domain"/>
</dbReference>
<dbReference type="PATRIC" id="fig|1384054.3.peg.2168"/>
<accession>A0A091B1F9</accession>
<dbReference type="STRING" id="1384054.N790_10045"/>
<evidence type="ECO:0000256" key="1">
    <source>
        <dbReference type="ARBA" id="ARBA00010996"/>
    </source>
</evidence>
<evidence type="ECO:0000256" key="4">
    <source>
        <dbReference type="PIRSR" id="PIRSR603782-2"/>
    </source>
</evidence>
<comment type="caution">
    <text evidence="6">The sequence shown here is derived from an EMBL/GenBank/DDBJ whole genome shotgun (WGS) entry which is preliminary data.</text>
</comment>
<feature type="disulfide bond" description="Redox-active" evidence="4">
    <location>
        <begin position="82"/>
        <end position="86"/>
    </location>
</feature>
<dbReference type="InterPro" id="IPR003782">
    <property type="entry name" value="SCO1/SenC"/>
</dbReference>
<dbReference type="PROSITE" id="PS51352">
    <property type="entry name" value="THIOREDOXIN_2"/>
    <property type="match status" value="1"/>
</dbReference>
<dbReference type="OrthoDB" id="8550465at2"/>